<feature type="compositionally biased region" description="Basic and acidic residues" evidence="1">
    <location>
        <begin position="15"/>
        <end position="31"/>
    </location>
</feature>
<feature type="compositionally biased region" description="Polar residues" evidence="1">
    <location>
        <begin position="1"/>
        <end position="14"/>
    </location>
</feature>
<protein>
    <submittedName>
        <fullName evidence="2">Uncharacterized protein</fullName>
    </submittedName>
</protein>
<sequence>MPGKKTTPSRSSSTDSEHISTKYVQVRDHNNKPVANPSVFKSGKPTPKKEVDKTAKKETGGNNKHLTVKKNVAQNVIRAYRTQTEFAPANIPEIQIPRRNVSAGNESQTKFTKIAYHPGGDLVRAQHLEILNYVASFGRGGCLAFCAIRN</sequence>
<dbReference type="Proteomes" id="UP000297777">
    <property type="component" value="Unassembled WGS sequence"/>
</dbReference>
<feature type="region of interest" description="Disordered" evidence="1">
    <location>
        <begin position="1"/>
        <end position="66"/>
    </location>
</feature>
<reference evidence="2 3" key="1">
    <citation type="submission" date="2017-12" db="EMBL/GenBank/DDBJ databases">
        <title>Comparative genomics of Botrytis spp.</title>
        <authorList>
            <person name="Valero-Jimenez C.A."/>
            <person name="Tapia P."/>
            <person name="Veloso J."/>
            <person name="Silva-Moreno E."/>
            <person name="Staats M."/>
            <person name="Valdes J.H."/>
            <person name="Van Kan J.A.L."/>
        </authorList>
    </citation>
    <scope>NUCLEOTIDE SEQUENCE [LARGE SCALE GENOMIC DNA]</scope>
    <source>
        <strain evidence="2 3">Bt9001</strain>
    </source>
</reference>
<dbReference type="AlphaFoldDB" id="A0A4Z1EI84"/>
<proteinExistence type="predicted"/>
<comment type="caution">
    <text evidence="2">The sequence shown here is derived from an EMBL/GenBank/DDBJ whole genome shotgun (WGS) entry which is preliminary data.</text>
</comment>
<dbReference type="EMBL" id="PQXH01000133">
    <property type="protein sequence ID" value="TGO10512.1"/>
    <property type="molecule type" value="Genomic_DNA"/>
</dbReference>
<keyword evidence="3" id="KW-1185">Reference proteome</keyword>
<accession>A0A4Z1EI84</accession>
<evidence type="ECO:0000313" key="2">
    <source>
        <dbReference type="EMBL" id="TGO10512.1"/>
    </source>
</evidence>
<feature type="compositionally biased region" description="Basic and acidic residues" evidence="1">
    <location>
        <begin position="47"/>
        <end position="59"/>
    </location>
</feature>
<name>A0A4Z1EI84_9HELO</name>
<dbReference type="OrthoDB" id="10543015at2759"/>
<organism evidence="2 3">
    <name type="scientific">Botrytis tulipae</name>
    <dbReference type="NCBI Taxonomy" id="87230"/>
    <lineage>
        <taxon>Eukaryota</taxon>
        <taxon>Fungi</taxon>
        <taxon>Dikarya</taxon>
        <taxon>Ascomycota</taxon>
        <taxon>Pezizomycotina</taxon>
        <taxon>Leotiomycetes</taxon>
        <taxon>Helotiales</taxon>
        <taxon>Sclerotiniaceae</taxon>
        <taxon>Botrytis</taxon>
    </lineage>
</organism>
<evidence type="ECO:0000256" key="1">
    <source>
        <dbReference type="SAM" id="MobiDB-lite"/>
    </source>
</evidence>
<gene>
    <name evidence="2" type="ORF">BTUL_0133g00190</name>
</gene>
<evidence type="ECO:0000313" key="3">
    <source>
        <dbReference type="Proteomes" id="UP000297777"/>
    </source>
</evidence>